<dbReference type="Proteomes" id="UP000323506">
    <property type="component" value="Chromosome D01"/>
</dbReference>
<proteinExistence type="predicted"/>
<organism evidence="1 2">
    <name type="scientific">Gossypium darwinii</name>
    <name type="common">Darwin's cotton</name>
    <name type="synonym">Gossypium barbadense var. darwinii</name>
    <dbReference type="NCBI Taxonomy" id="34276"/>
    <lineage>
        <taxon>Eukaryota</taxon>
        <taxon>Viridiplantae</taxon>
        <taxon>Streptophyta</taxon>
        <taxon>Embryophyta</taxon>
        <taxon>Tracheophyta</taxon>
        <taxon>Spermatophyta</taxon>
        <taxon>Magnoliopsida</taxon>
        <taxon>eudicotyledons</taxon>
        <taxon>Gunneridae</taxon>
        <taxon>Pentapetalae</taxon>
        <taxon>rosids</taxon>
        <taxon>malvids</taxon>
        <taxon>Malvales</taxon>
        <taxon>Malvaceae</taxon>
        <taxon>Malvoideae</taxon>
        <taxon>Gossypium</taxon>
    </lineage>
</organism>
<protein>
    <submittedName>
        <fullName evidence="1">Uncharacterized protein</fullName>
    </submittedName>
</protein>
<keyword evidence="2" id="KW-1185">Reference proteome</keyword>
<gene>
    <name evidence="1" type="ORF">ES288_D01G089100v1</name>
</gene>
<evidence type="ECO:0000313" key="1">
    <source>
        <dbReference type="EMBL" id="TYG82449.1"/>
    </source>
</evidence>
<dbReference type="EMBL" id="CM017701">
    <property type="protein sequence ID" value="TYG82449.1"/>
    <property type="molecule type" value="Genomic_DNA"/>
</dbReference>
<sequence>MLASTSVFCSVKLKGGWNLAVLRKIMNQVKRPMVSIFKLILLGSSKNLEL</sequence>
<accession>A0A5D2DN12</accession>
<name>A0A5D2DN12_GOSDA</name>
<reference evidence="1 2" key="1">
    <citation type="submission" date="2019-06" db="EMBL/GenBank/DDBJ databases">
        <title>WGS assembly of Gossypium darwinii.</title>
        <authorList>
            <person name="Chen Z.J."/>
            <person name="Sreedasyam A."/>
            <person name="Ando A."/>
            <person name="Song Q."/>
            <person name="De L."/>
            <person name="Hulse-Kemp A."/>
            <person name="Ding M."/>
            <person name="Ye W."/>
            <person name="Kirkbride R."/>
            <person name="Jenkins J."/>
            <person name="Plott C."/>
            <person name="Lovell J."/>
            <person name="Lin Y.-M."/>
            <person name="Vaughn R."/>
            <person name="Liu B."/>
            <person name="Li W."/>
            <person name="Simpson S."/>
            <person name="Scheffler B."/>
            <person name="Saski C."/>
            <person name="Grover C."/>
            <person name="Hu G."/>
            <person name="Conover J."/>
            <person name="Carlson J."/>
            <person name="Shu S."/>
            <person name="Boston L."/>
            <person name="Williams M."/>
            <person name="Peterson D."/>
            <person name="Mcgee K."/>
            <person name="Jones D."/>
            <person name="Wendel J."/>
            <person name="Stelly D."/>
            <person name="Grimwood J."/>
            <person name="Schmutz J."/>
        </authorList>
    </citation>
    <scope>NUCLEOTIDE SEQUENCE [LARGE SCALE GENOMIC DNA]</scope>
    <source>
        <strain evidence="1">1808015.09</strain>
    </source>
</reference>
<dbReference type="AlphaFoldDB" id="A0A5D2DN12"/>
<evidence type="ECO:0000313" key="2">
    <source>
        <dbReference type="Proteomes" id="UP000323506"/>
    </source>
</evidence>